<dbReference type="EMBL" id="CATQJL010000001">
    <property type="protein sequence ID" value="CAJ0590243.1"/>
    <property type="molecule type" value="Genomic_DNA"/>
</dbReference>
<dbReference type="GO" id="GO:0005739">
    <property type="term" value="C:mitochondrion"/>
    <property type="evidence" value="ECO:0007669"/>
    <property type="project" value="TreeGrafter"/>
</dbReference>
<dbReference type="GO" id="GO:0003730">
    <property type="term" value="F:mRNA 3'-UTR binding"/>
    <property type="evidence" value="ECO:0007669"/>
    <property type="project" value="TreeGrafter"/>
</dbReference>
<evidence type="ECO:0000313" key="1">
    <source>
        <dbReference type="EMBL" id="CAJ0590243.1"/>
    </source>
</evidence>
<name>A0AA36GGJ8_CYLNA</name>
<dbReference type="InterPro" id="IPR011990">
    <property type="entry name" value="TPR-like_helical_dom_sf"/>
</dbReference>
<evidence type="ECO:0008006" key="3">
    <source>
        <dbReference type="Google" id="ProtNLM"/>
    </source>
</evidence>
<dbReference type="GO" id="GO:0070129">
    <property type="term" value="P:regulation of mitochondrial translation"/>
    <property type="evidence" value="ECO:0007669"/>
    <property type="project" value="TreeGrafter"/>
</dbReference>
<dbReference type="Gene3D" id="1.25.40.10">
    <property type="entry name" value="Tetratricopeptide repeat domain"/>
    <property type="match status" value="1"/>
</dbReference>
<dbReference type="GO" id="GO:0005634">
    <property type="term" value="C:nucleus"/>
    <property type="evidence" value="ECO:0007669"/>
    <property type="project" value="TreeGrafter"/>
</dbReference>
<gene>
    <name evidence="1" type="ORF">CYNAS_LOCUS2226</name>
</gene>
<reference evidence="1" key="1">
    <citation type="submission" date="2023-07" db="EMBL/GenBank/DDBJ databases">
        <authorList>
            <consortium name="CYATHOMIX"/>
        </authorList>
    </citation>
    <scope>NUCLEOTIDE SEQUENCE</scope>
    <source>
        <strain evidence="1">N/A</strain>
    </source>
</reference>
<dbReference type="PANTHER" id="PTHR46669:SF3">
    <property type="entry name" value="LEUCINE-RICH PPR MOTIF-CONTAINING PROTEIN, MITOCHONDRIAL"/>
    <property type="match status" value="1"/>
</dbReference>
<dbReference type="InterPro" id="IPR033490">
    <property type="entry name" value="LRP130"/>
</dbReference>
<keyword evidence="2" id="KW-1185">Reference proteome</keyword>
<comment type="caution">
    <text evidence="1">The sequence shown here is derived from an EMBL/GenBank/DDBJ whole genome shotgun (WGS) entry which is preliminary data.</text>
</comment>
<dbReference type="AlphaFoldDB" id="A0AA36GGJ8"/>
<sequence>MRNLNLVVSSRRMLGSKRILLFRLRHVRGLATAISRRPSSRPGLPPPMDPRNHRMKKVMSLVSSEQLRLQNKHREELESNRAESLQEIVDHVEWRGVVYSQTPEKVARLLADSREDLTSLSDRQLAVLISTFGNACESVSYLRRSAFMSQALQALQQRGVSLQALSRNAVLAARIDNNESVNVIDELKAWEADGITPNEETYAHLSRVYAHSANTQGIVDIINHMKSNEMPISETLLESLIYSVARGGHYTQAEKFVQKFQSSANEALLRVAVARAAVARGEISEAFKALASIPMSAKLNQITNNKLVLELLYDMLDAGEMDAVEKLLPYLAMAQEGSTLSEFHANPSVLARSRRACAEGKLDVALKLYSLLHPKFKNSYFEATLLDSLGNRLRSNDCSVDSIFALAETMESMGLTKDHRLILLEKSINTPRTHEVFAKLTGDQVEQCLAERPALRKTLARRLSEQLTTSNLKREERVKILADIATVLFSYDKQQTIQDIMAAYSVIYVLGGKDVNLAIPALEVLENLHVHREYATALVQQLLRKGDPLAEEKLNKLLNSGAVRSINLSRIQKQVSGLLLNREKKTSEADERQLNLAARIIALSFPAENSKGKSIFASKYIILQLQSELLPIDRARKVYKVLEKEARIRLPAEDITAGKKALHDSGQKEKVQLLEMLRKKSQTYARWLSSSVDELEEELAHIRSMPDHKPAVANAIYEVILRKVSVEKPINYQVIVRHLLTINESFNPIPPRIAELARQMHSNAFVSALGEQKLDIAENLWDNRIGAPSVENTLTYIALLYLNGRQDKADKVCEDLRSSAQTITGASLQTVGDRLGDSFDISQMRQFSQYLQGKFNLASKHLLRIIACVRLRQLEKLISAGKLDEALQLVVEHTVESSSAFGQYQLAAAAIKAENMGVLKGVFDVVKRTHGKEVAFLDLAYVLLEERRTERAMKLLDTPQLKISPGKLEYFIRRAVDSNRPDVLRGLFAGLCQGDRASTVGLNKLLEQLCRLYYKDNDFTSLQTLHEEIERASFPLEHQLRTVFEQIHRRKIEAASQ</sequence>
<protein>
    <recommendedName>
        <fullName evidence="3">Leucine-rich PPR motif-containing protein, mitochondrial</fullName>
    </recommendedName>
</protein>
<accession>A0AA36GGJ8</accession>
<organism evidence="1 2">
    <name type="scientific">Cylicocyclus nassatus</name>
    <name type="common">Nematode worm</name>
    <dbReference type="NCBI Taxonomy" id="53992"/>
    <lineage>
        <taxon>Eukaryota</taxon>
        <taxon>Metazoa</taxon>
        <taxon>Ecdysozoa</taxon>
        <taxon>Nematoda</taxon>
        <taxon>Chromadorea</taxon>
        <taxon>Rhabditida</taxon>
        <taxon>Rhabditina</taxon>
        <taxon>Rhabditomorpha</taxon>
        <taxon>Strongyloidea</taxon>
        <taxon>Strongylidae</taxon>
        <taxon>Cylicocyclus</taxon>
    </lineage>
</organism>
<proteinExistence type="predicted"/>
<dbReference type="Proteomes" id="UP001176961">
    <property type="component" value="Unassembled WGS sequence"/>
</dbReference>
<dbReference type="PANTHER" id="PTHR46669">
    <property type="entry name" value="LEUCINE-RICH PPR MOTIF-CONTAINING PROTEIN, MITOCHONDRIAL"/>
    <property type="match status" value="1"/>
</dbReference>
<evidence type="ECO:0000313" key="2">
    <source>
        <dbReference type="Proteomes" id="UP001176961"/>
    </source>
</evidence>